<keyword evidence="7" id="KW-1185">Reference proteome</keyword>
<keyword evidence="3 5" id="KW-1133">Transmembrane helix</keyword>
<dbReference type="GO" id="GO:1905515">
    <property type="term" value="P:non-motile cilium assembly"/>
    <property type="evidence" value="ECO:0007669"/>
    <property type="project" value="TreeGrafter"/>
</dbReference>
<organism evidence="6 7">
    <name type="scientific">Triparma strigata</name>
    <dbReference type="NCBI Taxonomy" id="1606541"/>
    <lineage>
        <taxon>Eukaryota</taxon>
        <taxon>Sar</taxon>
        <taxon>Stramenopiles</taxon>
        <taxon>Ochrophyta</taxon>
        <taxon>Bolidophyceae</taxon>
        <taxon>Parmales</taxon>
        <taxon>Triparmaceae</taxon>
        <taxon>Triparma</taxon>
    </lineage>
</organism>
<feature type="transmembrane region" description="Helical" evidence="5">
    <location>
        <begin position="105"/>
        <end position="124"/>
    </location>
</feature>
<accession>A0A9W7AYI5</accession>
<keyword evidence="4 5" id="KW-0472">Membrane</keyword>
<proteinExistence type="predicted"/>
<evidence type="ECO:0000256" key="5">
    <source>
        <dbReference type="SAM" id="Phobius"/>
    </source>
</evidence>
<feature type="transmembrane region" description="Helical" evidence="5">
    <location>
        <begin position="70"/>
        <end position="93"/>
    </location>
</feature>
<dbReference type="EMBL" id="BRXY01000195">
    <property type="protein sequence ID" value="GMH76255.1"/>
    <property type="molecule type" value="Genomic_DNA"/>
</dbReference>
<comment type="subcellular location">
    <subcellularLocation>
        <location evidence="1">Membrane</location>
        <topology evidence="1">Multi-pass membrane protein</topology>
    </subcellularLocation>
</comment>
<dbReference type="GO" id="GO:0016020">
    <property type="term" value="C:membrane"/>
    <property type="evidence" value="ECO:0007669"/>
    <property type="project" value="UniProtKB-SubCell"/>
</dbReference>
<evidence type="ECO:0000256" key="4">
    <source>
        <dbReference type="ARBA" id="ARBA00023136"/>
    </source>
</evidence>
<feature type="transmembrane region" description="Helical" evidence="5">
    <location>
        <begin position="31"/>
        <end position="50"/>
    </location>
</feature>
<dbReference type="PANTHER" id="PTHR13531">
    <property type="entry name" value="GEO07735P1-RELATED-RELATED"/>
    <property type="match status" value="1"/>
</dbReference>
<evidence type="ECO:0000313" key="6">
    <source>
        <dbReference type="EMBL" id="GMH76255.1"/>
    </source>
</evidence>
<comment type="caution">
    <text evidence="6">The sequence shown here is derived from an EMBL/GenBank/DDBJ whole genome shotgun (WGS) entry which is preliminary data.</text>
</comment>
<keyword evidence="2 5" id="KW-0812">Transmembrane</keyword>
<dbReference type="OrthoDB" id="311720at2759"/>
<evidence type="ECO:0008006" key="8">
    <source>
        <dbReference type="Google" id="ProtNLM"/>
    </source>
</evidence>
<evidence type="ECO:0000313" key="7">
    <source>
        <dbReference type="Proteomes" id="UP001165085"/>
    </source>
</evidence>
<dbReference type="Proteomes" id="UP001165085">
    <property type="component" value="Unassembled WGS sequence"/>
</dbReference>
<name>A0A9W7AYI5_9STRA</name>
<dbReference type="InterPro" id="IPR019184">
    <property type="entry name" value="Uncharacterised_TM-17"/>
</dbReference>
<evidence type="ECO:0000256" key="2">
    <source>
        <dbReference type="ARBA" id="ARBA00022692"/>
    </source>
</evidence>
<protein>
    <recommendedName>
        <fullName evidence="8">Transmembrane protein 17</fullName>
    </recommendedName>
</protein>
<feature type="transmembrane region" description="Helical" evidence="5">
    <location>
        <begin position="136"/>
        <end position="158"/>
    </location>
</feature>
<gene>
    <name evidence="6" type="ORF">TrST_g9500</name>
</gene>
<evidence type="ECO:0000256" key="3">
    <source>
        <dbReference type="ARBA" id="ARBA00022989"/>
    </source>
</evidence>
<reference evidence="7" key="1">
    <citation type="journal article" date="2023" name="Commun. Biol.">
        <title>Genome analysis of Parmales, the sister group of diatoms, reveals the evolutionary specialization of diatoms from phago-mixotrophs to photoautotrophs.</title>
        <authorList>
            <person name="Ban H."/>
            <person name="Sato S."/>
            <person name="Yoshikawa S."/>
            <person name="Yamada K."/>
            <person name="Nakamura Y."/>
            <person name="Ichinomiya M."/>
            <person name="Sato N."/>
            <person name="Blanc-Mathieu R."/>
            <person name="Endo H."/>
            <person name="Kuwata A."/>
            <person name="Ogata H."/>
        </authorList>
    </citation>
    <scope>NUCLEOTIDE SEQUENCE [LARGE SCALE GENOMIC DNA]</scope>
    <source>
        <strain evidence="7">NIES 3701</strain>
    </source>
</reference>
<dbReference type="AlphaFoldDB" id="A0A9W7AYI5"/>
<evidence type="ECO:0000256" key="1">
    <source>
        <dbReference type="ARBA" id="ARBA00004141"/>
    </source>
</evidence>
<dbReference type="GO" id="GO:0035869">
    <property type="term" value="C:ciliary transition zone"/>
    <property type="evidence" value="ECO:0007669"/>
    <property type="project" value="TreeGrafter"/>
</dbReference>
<sequence>MINSASTEVGIGGQAHESFQKLPTSEISSSITFAVLIYTNVFFSLAYFLGNLSIIIEKLTSLQFASNLQLVILLPCYIIWCLGELARFYFAYIGNLKERVPQMSAFLLMTIFPQLPCVIYLGFYQEFIYPFDGSTGAVMLVILIVELFFGYLTLHTLIQRQTAQFYRLCQEEEDEQRSKILS</sequence>
<dbReference type="PANTHER" id="PTHR13531:SF6">
    <property type="entry name" value="TMEM (HUMAN TRANSMEMBRANE PROTEIN) HOMOLOG"/>
    <property type="match status" value="1"/>
</dbReference>
<dbReference type="Pfam" id="PF09799">
    <property type="entry name" value="Transmemb_17"/>
    <property type="match status" value="1"/>
</dbReference>